<reference evidence="2" key="1">
    <citation type="submission" date="2021-01" db="EMBL/GenBank/DDBJ databases">
        <title>Phytophthora aleatoria, a newly-described species from Pinus radiata is distinct from Phytophthora cactorum isolates based on comparative genomics.</title>
        <authorList>
            <person name="Mcdougal R."/>
            <person name="Panda P."/>
            <person name="Williams N."/>
            <person name="Studholme D.J."/>
        </authorList>
    </citation>
    <scope>NUCLEOTIDE SEQUENCE</scope>
    <source>
        <strain evidence="2">NZFS 3830</strain>
    </source>
</reference>
<proteinExistence type="predicted"/>
<dbReference type="AlphaFoldDB" id="A0A8T1TPG8"/>
<organism evidence="2 3">
    <name type="scientific">Phytophthora cactorum</name>
    <dbReference type="NCBI Taxonomy" id="29920"/>
    <lineage>
        <taxon>Eukaryota</taxon>
        <taxon>Sar</taxon>
        <taxon>Stramenopiles</taxon>
        <taxon>Oomycota</taxon>
        <taxon>Peronosporomycetes</taxon>
        <taxon>Peronosporales</taxon>
        <taxon>Peronosporaceae</taxon>
        <taxon>Phytophthora</taxon>
    </lineage>
</organism>
<accession>A0A8T1TPG8</accession>
<feature type="non-terminal residue" evidence="2">
    <location>
        <position position="234"/>
    </location>
</feature>
<evidence type="ECO:0000313" key="3">
    <source>
        <dbReference type="Proteomes" id="UP000688947"/>
    </source>
</evidence>
<gene>
    <name evidence="2" type="ORF">JG687_00018186</name>
</gene>
<dbReference type="EMBL" id="JAENGZ010002380">
    <property type="protein sequence ID" value="KAG6943871.1"/>
    <property type="molecule type" value="Genomic_DNA"/>
</dbReference>
<evidence type="ECO:0000256" key="1">
    <source>
        <dbReference type="SAM" id="MobiDB-lite"/>
    </source>
</evidence>
<name>A0A8T1TPG8_9STRA</name>
<protein>
    <submittedName>
        <fullName evidence="2">Uncharacterized protein</fullName>
    </submittedName>
</protein>
<dbReference type="Proteomes" id="UP000688947">
    <property type="component" value="Unassembled WGS sequence"/>
</dbReference>
<feature type="compositionally biased region" description="Basic and acidic residues" evidence="1">
    <location>
        <begin position="23"/>
        <end position="33"/>
    </location>
</feature>
<comment type="caution">
    <text evidence="2">The sequence shown here is derived from an EMBL/GenBank/DDBJ whole genome shotgun (WGS) entry which is preliminary data.</text>
</comment>
<evidence type="ECO:0000313" key="2">
    <source>
        <dbReference type="EMBL" id="KAG6943871.1"/>
    </source>
</evidence>
<sequence>GRVGLTGERLCRCEGDSVSLSPEKIHSDRDGKSEYGGPLSFDKDQVDDAVDMMRMAATATEYTMYMKYLKYLYSLLQSIHRKEKDLVPEPNHSFLKYFTRNWDSMKERWALYARSGVPHLGKHTNNRLAVLASRCRDGVHQEDYGRGQMRYDGADEELKTTSQRSESVRISIGGGTILAVEGPNNPLRPAGNSFKFVLGSGDGAASYHVDTVVRIKICHIWFDFLVSNALYFVS</sequence>
<feature type="region of interest" description="Disordered" evidence="1">
    <location>
        <begin position="19"/>
        <end position="38"/>
    </location>
</feature>